<keyword evidence="9 15" id="KW-0521">NADP</keyword>
<dbReference type="InterPro" id="IPR001433">
    <property type="entry name" value="OxRdtase_FAD/NAD-bd"/>
</dbReference>
<feature type="binding site" evidence="15">
    <location>
        <begin position="397"/>
        <end position="400"/>
    </location>
    <ligand>
        <name>FAD</name>
        <dbReference type="ChEBI" id="CHEBI:57692"/>
    </ligand>
</feature>
<dbReference type="Gene3D" id="1.10.490.10">
    <property type="entry name" value="Globins"/>
    <property type="match status" value="1"/>
</dbReference>
<evidence type="ECO:0000256" key="15">
    <source>
        <dbReference type="HAMAP-Rule" id="MF_01252"/>
    </source>
</evidence>
<evidence type="ECO:0000256" key="13">
    <source>
        <dbReference type="ARBA" id="ARBA00048649"/>
    </source>
</evidence>
<feature type="domain" description="FAD-binding FR-type" evidence="17">
    <location>
        <begin position="152"/>
        <end position="263"/>
    </location>
</feature>
<comment type="similarity">
    <text evidence="2 15">Belongs to the globin family. Two-domain flavohemoproteins subfamily.</text>
</comment>
<dbReference type="FunFam" id="2.40.30.10:FF:000034">
    <property type="entry name" value="Flavohemoprotein"/>
    <property type="match status" value="1"/>
</dbReference>
<keyword evidence="15" id="KW-0216">Detoxification</keyword>
<evidence type="ECO:0000256" key="7">
    <source>
        <dbReference type="ARBA" id="ARBA00022723"/>
    </source>
</evidence>
<evidence type="ECO:0000259" key="16">
    <source>
        <dbReference type="PROSITE" id="PS01033"/>
    </source>
</evidence>
<evidence type="ECO:0000256" key="8">
    <source>
        <dbReference type="ARBA" id="ARBA00022827"/>
    </source>
</evidence>
<dbReference type="EMBL" id="FXTI01000009">
    <property type="protein sequence ID" value="SMO84441.1"/>
    <property type="molecule type" value="Genomic_DNA"/>
</dbReference>
<dbReference type="RefSeq" id="WP_142506265.1">
    <property type="nucleotide sequence ID" value="NZ_FXTI01000009.1"/>
</dbReference>
<dbReference type="Gene3D" id="3.40.50.80">
    <property type="entry name" value="Nucleotide-binding domain of ferredoxin-NADP reductase (FNR) module"/>
    <property type="match status" value="1"/>
</dbReference>
<dbReference type="AlphaFoldDB" id="A0A521ELW6"/>
<dbReference type="CDD" id="cd14777">
    <property type="entry name" value="Yhb1-globin-like"/>
    <property type="match status" value="1"/>
</dbReference>
<gene>
    <name evidence="15" type="primary">hmp</name>
    <name evidence="18" type="ORF">SAMN06264849_109133</name>
</gene>
<comment type="catalytic activity">
    <reaction evidence="14 15">
        <text>2 nitric oxide + NADPH + 2 O2 = 2 nitrate + NADP(+) + H(+)</text>
        <dbReference type="Rhea" id="RHEA:19465"/>
        <dbReference type="ChEBI" id="CHEBI:15378"/>
        <dbReference type="ChEBI" id="CHEBI:15379"/>
        <dbReference type="ChEBI" id="CHEBI:16480"/>
        <dbReference type="ChEBI" id="CHEBI:17632"/>
        <dbReference type="ChEBI" id="CHEBI:57783"/>
        <dbReference type="ChEBI" id="CHEBI:58349"/>
        <dbReference type="EC" id="1.14.12.17"/>
    </reaction>
</comment>
<dbReference type="InterPro" id="IPR008333">
    <property type="entry name" value="Cbr1-like_FAD-bd_dom"/>
</dbReference>
<comment type="function">
    <text evidence="15">Is involved in NO detoxification in an aerobic process, termed nitric oxide dioxygenase (NOD) reaction that utilizes O(2) and NAD(P)H to convert NO to nitrate, which protects the bacterium from various noxious nitrogen compounds. Therefore, plays a central role in the inducible response to nitrosative stress.</text>
</comment>
<keyword evidence="7 15" id="KW-0479">Metal-binding</keyword>
<dbReference type="GO" id="GO:0020037">
    <property type="term" value="F:heme binding"/>
    <property type="evidence" value="ECO:0007669"/>
    <property type="project" value="InterPro"/>
</dbReference>
<evidence type="ECO:0000313" key="19">
    <source>
        <dbReference type="Proteomes" id="UP000315636"/>
    </source>
</evidence>
<keyword evidence="4 15" id="KW-0349">Heme</keyword>
<comment type="cofactor">
    <cofactor evidence="15">
        <name>heme b</name>
        <dbReference type="ChEBI" id="CHEBI:60344"/>
    </cofactor>
    <text evidence="15">Binds 1 heme b (iron(II)-protoporphyrin IX) group per subunit.</text>
</comment>
<evidence type="ECO:0000256" key="14">
    <source>
        <dbReference type="ARBA" id="ARBA00049433"/>
    </source>
</evidence>
<keyword evidence="8 15" id="KW-0274">FAD</keyword>
<comment type="cofactor">
    <cofactor evidence="15">
        <name>FAD</name>
        <dbReference type="ChEBI" id="CHEBI:57692"/>
    </cofactor>
    <text evidence="15">Binds 1 FAD per subunit.</text>
</comment>
<evidence type="ECO:0000256" key="6">
    <source>
        <dbReference type="ARBA" id="ARBA00022630"/>
    </source>
</evidence>
<feature type="binding site" evidence="15">
    <location>
        <begin position="276"/>
        <end position="281"/>
    </location>
    <ligand>
        <name>NADP(+)</name>
        <dbReference type="ChEBI" id="CHEBI:58349"/>
    </ligand>
</feature>
<dbReference type="InterPro" id="IPR000971">
    <property type="entry name" value="Globin"/>
</dbReference>
<evidence type="ECO:0000256" key="3">
    <source>
        <dbReference type="ARBA" id="ARBA00022448"/>
    </source>
</evidence>
<evidence type="ECO:0000256" key="1">
    <source>
        <dbReference type="ARBA" id="ARBA00006401"/>
    </source>
</evidence>
<dbReference type="GO" id="GO:0019825">
    <property type="term" value="F:oxygen binding"/>
    <property type="evidence" value="ECO:0007669"/>
    <property type="project" value="InterPro"/>
</dbReference>
<evidence type="ECO:0000313" key="18">
    <source>
        <dbReference type="EMBL" id="SMO84441.1"/>
    </source>
</evidence>
<evidence type="ECO:0000259" key="17">
    <source>
        <dbReference type="PROSITE" id="PS51384"/>
    </source>
</evidence>
<dbReference type="PROSITE" id="PS51384">
    <property type="entry name" value="FAD_FR"/>
    <property type="match status" value="1"/>
</dbReference>
<keyword evidence="6 15" id="KW-0285">Flavoprotein</keyword>
<feature type="site" description="Influences the redox potential of the prosthetic heme and FAD groups" evidence="15">
    <location>
        <position position="84"/>
    </location>
</feature>
<protein>
    <recommendedName>
        <fullName evidence="15">Flavohemoprotein</fullName>
    </recommendedName>
    <alternativeName>
        <fullName evidence="15">Flavohemoglobin</fullName>
    </alternativeName>
    <alternativeName>
        <fullName evidence="15">Hemoglobin-like protein</fullName>
    </alternativeName>
    <alternativeName>
        <fullName evidence="15">Nitric oxide dioxygenase</fullName>
        <shortName evidence="15">NO oxygenase</shortName>
        <shortName evidence="15">NOD</shortName>
        <ecNumber evidence="15">1.14.12.17</ecNumber>
    </alternativeName>
</protein>
<dbReference type="GO" id="GO:0005344">
    <property type="term" value="F:oxygen carrier activity"/>
    <property type="evidence" value="ECO:0007669"/>
    <property type="project" value="UniProtKB-UniRule"/>
</dbReference>
<comment type="caution">
    <text evidence="15">Lacks conserved residue(s) required for the propagation of feature annotation.</text>
</comment>
<proteinExistence type="inferred from homology"/>
<sequence length="413" mass="47292">MLDAKTIEIVKSTAPILKQEGAKITQRFYQRMFSRHPELYNIFNRANQKEGKQPQALADTVYAAAAHIDQLEDILPVVERIGHKHRALGVLPEHYPIVGENLLWAIGDVLGDAATDEILEAWEKTYQVIADVFINVEKRMYEEAREQPGGWDGFRSFRVERKVRESDVITSFYLKPVDGKELAPFQPGQYVTVRVQVEGDPYTSLRHYSLSDAPGKDYYRISVKREEGTDNKPAGVVSNYLHRDVQEGDILELSAPAGDFFLKQDGEDPVILLSGGVGLTPMLSMLKTLAEQETDREVTFIHAALNGQVHAMRDEVKSLEERFSNIRSFVCYEQPTEEDRNRKLFDKEGRIDGNWLQSILSSNRGDFYLCGPLPFMKAMYRYLKEWNVEEDRIHYEVFGPTRHLDESQEVKTA</sequence>
<dbReference type="GO" id="GO:0046872">
    <property type="term" value="F:metal ion binding"/>
    <property type="evidence" value="ECO:0007669"/>
    <property type="project" value="UniProtKB-KW"/>
</dbReference>
<dbReference type="FunFam" id="1.10.490.10:FF:000003">
    <property type="entry name" value="Flavohemoprotein"/>
    <property type="match status" value="1"/>
</dbReference>
<keyword evidence="3 15" id="KW-0813">Transport</keyword>
<feature type="active site" description="Charge relay system" evidence="15">
    <location>
        <position position="95"/>
    </location>
</feature>
<dbReference type="PANTHER" id="PTHR43396:SF3">
    <property type="entry name" value="FLAVOHEMOPROTEIN"/>
    <property type="match status" value="1"/>
</dbReference>
<evidence type="ECO:0000256" key="4">
    <source>
        <dbReference type="ARBA" id="ARBA00022617"/>
    </source>
</evidence>
<comment type="domain">
    <text evidence="15">Consists of two distinct domains; an N-terminal heme-containing oxygen-binding domain and a C-terminal reductase domain with binding sites for FAD and NAD(P)H.</text>
</comment>
<dbReference type="GO" id="GO:0071500">
    <property type="term" value="P:cellular response to nitrosative stress"/>
    <property type="evidence" value="ECO:0007669"/>
    <property type="project" value="TreeGrafter"/>
</dbReference>
<name>A0A521ELW6_9BACL</name>
<dbReference type="SUPFAM" id="SSF63380">
    <property type="entry name" value="Riboflavin synthase domain-like"/>
    <property type="match status" value="1"/>
</dbReference>
<evidence type="ECO:0000256" key="12">
    <source>
        <dbReference type="ARBA" id="ARBA00023027"/>
    </source>
</evidence>
<dbReference type="InterPro" id="IPR017927">
    <property type="entry name" value="FAD-bd_FR_type"/>
</dbReference>
<dbReference type="InterPro" id="IPR012292">
    <property type="entry name" value="Globin/Proto"/>
</dbReference>
<comment type="similarity">
    <text evidence="1 15">In the C-terminal section; belongs to the flavoprotein pyridine nucleotide cytochrome reductase family.</text>
</comment>
<evidence type="ECO:0000256" key="5">
    <source>
        <dbReference type="ARBA" id="ARBA00022621"/>
    </source>
</evidence>
<dbReference type="InterPro" id="IPR039261">
    <property type="entry name" value="FNR_nucleotide-bd"/>
</dbReference>
<keyword evidence="11 15" id="KW-0408">Iron</keyword>
<dbReference type="PANTHER" id="PTHR43396">
    <property type="entry name" value="FLAVOHEMOPROTEIN"/>
    <property type="match status" value="1"/>
</dbReference>
<feature type="region of interest" description="Reductase" evidence="15">
    <location>
        <begin position="149"/>
        <end position="413"/>
    </location>
</feature>
<keyword evidence="12 15" id="KW-0520">NAD</keyword>
<accession>A0A521ELW6</accession>
<dbReference type="CDD" id="cd06184">
    <property type="entry name" value="flavohem_like_fad_nad_binding"/>
    <property type="match status" value="1"/>
</dbReference>
<feature type="site" description="Influences the redox potential of the prosthetic heme and FAD groups" evidence="15">
    <location>
        <position position="396"/>
    </location>
</feature>
<dbReference type="GO" id="GO:0008941">
    <property type="term" value="F:nitric oxide dioxygenase NAD(P)H activity"/>
    <property type="evidence" value="ECO:0007669"/>
    <property type="project" value="UniProtKB-UniRule"/>
</dbReference>
<dbReference type="InterPro" id="IPR009050">
    <property type="entry name" value="Globin-like_sf"/>
</dbReference>
<dbReference type="InterPro" id="IPR023950">
    <property type="entry name" value="Hmp"/>
</dbReference>
<dbReference type="GO" id="GO:0009636">
    <property type="term" value="P:response to toxic substance"/>
    <property type="evidence" value="ECO:0007669"/>
    <property type="project" value="UniProtKB-KW"/>
</dbReference>
<feature type="site" description="Involved in heme-bound ligand stabilization and O-O bond activation" evidence="15">
    <location>
        <position position="29"/>
    </location>
</feature>
<dbReference type="InterPro" id="IPR017938">
    <property type="entry name" value="Riboflavin_synthase-like_b-brl"/>
</dbReference>
<dbReference type="GO" id="GO:0046210">
    <property type="term" value="P:nitric oxide catabolic process"/>
    <property type="evidence" value="ECO:0007669"/>
    <property type="project" value="TreeGrafter"/>
</dbReference>
<evidence type="ECO:0000256" key="11">
    <source>
        <dbReference type="ARBA" id="ARBA00023004"/>
    </source>
</evidence>
<reference evidence="18 19" key="1">
    <citation type="submission" date="2017-05" db="EMBL/GenBank/DDBJ databases">
        <authorList>
            <person name="Varghese N."/>
            <person name="Submissions S."/>
        </authorList>
    </citation>
    <scope>NUCLEOTIDE SEQUENCE [LARGE SCALE GENOMIC DNA]</scope>
    <source>
        <strain evidence="18 19">DSM 45474</strain>
    </source>
</reference>
<feature type="binding site" evidence="15">
    <location>
        <position position="190"/>
    </location>
    <ligand>
        <name>FAD</name>
        <dbReference type="ChEBI" id="CHEBI:57692"/>
    </ligand>
</feature>
<feature type="binding site" description="proximal binding residue" evidence="15">
    <location>
        <position position="85"/>
    </location>
    <ligand>
        <name>heme b</name>
        <dbReference type="ChEBI" id="CHEBI:60344"/>
    </ligand>
    <ligandPart>
        <name>Fe</name>
        <dbReference type="ChEBI" id="CHEBI:18248"/>
    </ligandPart>
</feature>
<dbReference type="Pfam" id="PF00175">
    <property type="entry name" value="NAD_binding_1"/>
    <property type="match status" value="1"/>
</dbReference>
<keyword evidence="18" id="KW-0223">Dioxygenase</keyword>
<dbReference type="GO" id="GO:0071949">
    <property type="term" value="F:FAD binding"/>
    <property type="evidence" value="ECO:0007669"/>
    <property type="project" value="InterPro"/>
</dbReference>
<dbReference type="Pfam" id="PF00970">
    <property type="entry name" value="FAD_binding_6"/>
    <property type="match status" value="1"/>
</dbReference>
<keyword evidence="19" id="KW-1185">Reference proteome</keyword>
<dbReference type="NCBIfam" id="NF009805">
    <property type="entry name" value="PRK13289.1"/>
    <property type="match status" value="1"/>
</dbReference>
<dbReference type="SUPFAM" id="SSF52343">
    <property type="entry name" value="Ferredoxin reductase-like, C-terminal NADP-linked domain"/>
    <property type="match status" value="1"/>
</dbReference>
<feature type="domain" description="Globin" evidence="16">
    <location>
        <begin position="1"/>
        <end position="138"/>
    </location>
</feature>
<dbReference type="PROSITE" id="PS01033">
    <property type="entry name" value="GLOBIN"/>
    <property type="match status" value="1"/>
</dbReference>
<keyword evidence="10 15" id="KW-0560">Oxidoreductase</keyword>
<dbReference type="Gene3D" id="2.40.30.10">
    <property type="entry name" value="Translation factors"/>
    <property type="match status" value="1"/>
</dbReference>
<dbReference type="Pfam" id="PF00042">
    <property type="entry name" value="Globin"/>
    <property type="match status" value="1"/>
</dbReference>
<dbReference type="FunFam" id="3.40.50.80:FF:000010">
    <property type="entry name" value="Flavohemoprotein"/>
    <property type="match status" value="1"/>
</dbReference>
<dbReference type="Proteomes" id="UP000315636">
    <property type="component" value="Unassembled WGS sequence"/>
</dbReference>
<dbReference type="HAMAP" id="MF_01252">
    <property type="entry name" value="Hmp"/>
    <property type="match status" value="1"/>
</dbReference>
<evidence type="ECO:0000256" key="2">
    <source>
        <dbReference type="ARBA" id="ARBA00008414"/>
    </source>
</evidence>
<evidence type="ECO:0000256" key="10">
    <source>
        <dbReference type="ARBA" id="ARBA00023002"/>
    </source>
</evidence>
<feature type="active site" description="Charge relay system" evidence="15">
    <location>
        <position position="137"/>
    </location>
</feature>
<keyword evidence="5 15" id="KW-0561">Oxygen transport</keyword>
<dbReference type="OrthoDB" id="9801223at2"/>
<dbReference type="SUPFAM" id="SSF46458">
    <property type="entry name" value="Globin-like"/>
    <property type="match status" value="1"/>
</dbReference>
<evidence type="ECO:0000256" key="9">
    <source>
        <dbReference type="ARBA" id="ARBA00022857"/>
    </source>
</evidence>
<dbReference type="EC" id="1.14.12.17" evidence="15"/>
<organism evidence="18 19">
    <name type="scientific">Melghirimyces algeriensis</name>
    <dbReference type="NCBI Taxonomy" id="910412"/>
    <lineage>
        <taxon>Bacteria</taxon>
        <taxon>Bacillati</taxon>
        <taxon>Bacillota</taxon>
        <taxon>Bacilli</taxon>
        <taxon>Bacillales</taxon>
        <taxon>Thermoactinomycetaceae</taxon>
        <taxon>Melghirimyces</taxon>
    </lineage>
</organism>
<comment type="catalytic activity">
    <reaction evidence="13 15">
        <text>2 nitric oxide + NADH + 2 O2 = 2 nitrate + NAD(+) + H(+)</text>
        <dbReference type="Rhea" id="RHEA:19469"/>
        <dbReference type="ChEBI" id="CHEBI:15378"/>
        <dbReference type="ChEBI" id="CHEBI:15379"/>
        <dbReference type="ChEBI" id="CHEBI:16480"/>
        <dbReference type="ChEBI" id="CHEBI:17632"/>
        <dbReference type="ChEBI" id="CHEBI:57540"/>
        <dbReference type="ChEBI" id="CHEBI:57945"/>
        <dbReference type="EC" id="1.14.12.17"/>
    </reaction>
</comment>